<dbReference type="EMBL" id="UYSL01021079">
    <property type="protein sequence ID" value="VDL77151.1"/>
    <property type="molecule type" value="Genomic_DNA"/>
</dbReference>
<reference evidence="3" key="1">
    <citation type="submission" date="2017-02" db="UniProtKB">
        <authorList>
            <consortium name="WormBaseParasite"/>
        </authorList>
    </citation>
    <scope>IDENTIFICATION</scope>
</reference>
<dbReference type="InterPro" id="IPR029033">
    <property type="entry name" value="His_PPase_superfam"/>
</dbReference>
<protein>
    <submittedName>
        <fullName evidence="3">Phosphate-regulating neutral endopeptidase (inferred by orthology to a human protein)</fullName>
    </submittedName>
</protein>
<dbReference type="SUPFAM" id="SSF53254">
    <property type="entry name" value="Phosphoglycerate mutase-like"/>
    <property type="match status" value="1"/>
</dbReference>
<dbReference type="InterPro" id="IPR050645">
    <property type="entry name" value="Histidine_acid_phosphatase"/>
</dbReference>
<gene>
    <name evidence="1" type="ORF">NBR_LOCUS13562</name>
</gene>
<accession>A0A0N4YAW4</accession>
<dbReference type="STRING" id="27835.A0A0N4YAW4"/>
<dbReference type="Gene3D" id="3.40.50.1240">
    <property type="entry name" value="Phosphoglycerate mutase-like"/>
    <property type="match status" value="1"/>
</dbReference>
<name>A0A0N4YAW4_NIPBR</name>
<dbReference type="Proteomes" id="UP000271162">
    <property type="component" value="Unassembled WGS sequence"/>
</dbReference>
<dbReference type="GO" id="GO:0016791">
    <property type="term" value="F:phosphatase activity"/>
    <property type="evidence" value="ECO:0007669"/>
    <property type="project" value="UniProtKB-ARBA"/>
</dbReference>
<dbReference type="OMA" id="EFSKMEA"/>
<evidence type="ECO:0000313" key="2">
    <source>
        <dbReference type="Proteomes" id="UP000271162"/>
    </source>
</evidence>
<dbReference type="PANTHER" id="PTHR11567">
    <property type="entry name" value="ACID PHOSPHATASE-RELATED"/>
    <property type="match status" value="1"/>
</dbReference>
<dbReference type="AlphaFoldDB" id="A0A0N4YAW4"/>
<sequence>MSAALVGSEMISPDSVTPRGMNVVPIHSMEQHEDRLDHPRDCPFEREKIKKKCNRVPEAGMKWAMFEGFIYVCLGLHKNSTVLKTMEEFSEVESAYTLYKNGIETPKWFRDNMERIIRDYQTVFRYNVGMDNTRIQRIKQGKLLSSIMEKFKLDKASHEKDSKSVKKKWTAFSTQDWILMALLFGTGGATQAIGETIPNFASAVMFEMYKKGADYRIKAMYRDGESGEVKPFRVRRCTGSDESCSLHEFITCCNDTITYDPVADCKVD</sequence>
<reference evidence="1 2" key="2">
    <citation type="submission" date="2018-11" db="EMBL/GenBank/DDBJ databases">
        <authorList>
            <consortium name="Pathogen Informatics"/>
        </authorList>
    </citation>
    <scope>NUCLEOTIDE SEQUENCE [LARGE SCALE GENOMIC DNA]</scope>
</reference>
<organism evidence="3">
    <name type="scientific">Nippostrongylus brasiliensis</name>
    <name type="common">Rat hookworm</name>
    <dbReference type="NCBI Taxonomy" id="27835"/>
    <lineage>
        <taxon>Eukaryota</taxon>
        <taxon>Metazoa</taxon>
        <taxon>Ecdysozoa</taxon>
        <taxon>Nematoda</taxon>
        <taxon>Chromadorea</taxon>
        <taxon>Rhabditida</taxon>
        <taxon>Rhabditina</taxon>
        <taxon>Rhabditomorpha</taxon>
        <taxon>Strongyloidea</taxon>
        <taxon>Heligmosomidae</taxon>
        <taxon>Nippostrongylus</taxon>
    </lineage>
</organism>
<dbReference type="PANTHER" id="PTHR11567:SF196">
    <property type="entry name" value="ACID PHOSPHATASE FAMILY"/>
    <property type="match status" value="1"/>
</dbReference>
<proteinExistence type="predicted"/>
<keyword evidence="2" id="KW-1185">Reference proteome</keyword>
<evidence type="ECO:0000313" key="1">
    <source>
        <dbReference type="EMBL" id="VDL77151.1"/>
    </source>
</evidence>
<evidence type="ECO:0000313" key="3">
    <source>
        <dbReference type="WBParaSite" id="NBR_0001356101-mRNA-1"/>
    </source>
</evidence>
<dbReference type="WBParaSite" id="NBR_0001356101-mRNA-1">
    <property type="protein sequence ID" value="NBR_0001356101-mRNA-1"/>
    <property type="gene ID" value="NBR_0001356101"/>
</dbReference>